<evidence type="ECO:0000256" key="1">
    <source>
        <dbReference type="SAM" id="MobiDB-lite"/>
    </source>
</evidence>
<feature type="compositionally biased region" description="Polar residues" evidence="1">
    <location>
        <begin position="183"/>
        <end position="195"/>
    </location>
</feature>
<gene>
    <name evidence="2" type="ORF">FA15DRAFT_675267</name>
</gene>
<reference evidence="2 3" key="1">
    <citation type="journal article" date="2019" name="Nat. Ecol. Evol.">
        <title>Megaphylogeny resolves global patterns of mushroom evolution.</title>
        <authorList>
            <person name="Varga T."/>
            <person name="Krizsan K."/>
            <person name="Foldi C."/>
            <person name="Dima B."/>
            <person name="Sanchez-Garcia M."/>
            <person name="Sanchez-Ramirez S."/>
            <person name="Szollosi G.J."/>
            <person name="Szarkandi J.G."/>
            <person name="Papp V."/>
            <person name="Albert L."/>
            <person name="Andreopoulos W."/>
            <person name="Angelini C."/>
            <person name="Antonin V."/>
            <person name="Barry K.W."/>
            <person name="Bougher N.L."/>
            <person name="Buchanan P."/>
            <person name="Buyck B."/>
            <person name="Bense V."/>
            <person name="Catcheside P."/>
            <person name="Chovatia M."/>
            <person name="Cooper J."/>
            <person name="Damon W."/>
            <person name="Desjardin D."/>
            <person name="Finy P."/>
            <person name="Geml J."/>
            <person name="Haridas S."/>
            <person name="Hughes K."/>
            <person name="Justo A."/>
            <person name="Karasinski D."/>
            <person name="Kautmanova I."/>
            <person name="Kiss B."/>
            <person name="Kocsube S."/>
            <person name="Kotiranta H."/>
            <person name="LaButti K.M."/>
            <person name="Lechner B.E."/>
            <person name="Liimatainen K."/>
            <person name="Lipzen A."/>
            <person name="Lukacs Z."/>
            <person name="Mihaltcheva S."/>
            <person name="Morgado L.N."/>
            <person name="Niskanen T."/>
            <person name="Noordeloos M.E."/>
            <person name="Ohm R.A."/>
            <person name="Ortiz-Santana B."/>
            <person name="Ovrebo C."/>
            <person name="Racz N."/>
            <person name="Riley R."/>
            <person name="Savchenko A."/>
            <person name="Shiryaev A."/>
            <person name="Soop K."/>
            <person name="Spirin V."/>
            <person name="Szebenyi C."/>
            <person name="Tomsovsky M."/>
            <person name="Tulloss R.E."/>
            <person name="Uehling J."/>
            <person name="Grigoriev I.V."/>
            <person name="Vagvolgyi C."/>
            <person name="Papp T."/>
            <person name="Martin F.M."/>
            <person name="Miettinen O."/>
            <person name="Hibbett D.S."/>
            <person name="Nagy L.G."/>
        </authorList>
    </citation>
    <scope>NUCLEOTIDE SEQUENCE [LARGE SCALE GENOMIC DNA]</scope>
    <source>
        <strain evidence="2 3">CBS 121175</strain>
    </source>
</reference>
<dbReference type="OrthoDB" id="3231188at2759"/>
<accession>A0A5C3KEF3</accession>
<proteinExistence type="predicted"/>
<feature type="compositionally biased region" description="Polar residues" evidence="1">
    <location>
        <begin position="231"/>
        <end position="244"/>
    </location>
</feature>
<dbReference type="AlphaFoldDB" id="A0A5C3KEF3"/>
<keyword evidence="3" id="KW-1185">Reference proteome</keyword>
<protein>
    <submittedName>
        <fullName evidence="2">Uncharacterized protein</fullName>
    </submittedName>
</protein>
<sequence length="287" mass="30134">MIQVSRGLLYGLSAAQSADAPADALSFRSTNTLSSVSNLSTTAGLVSTTATMLRFCLSPDTEFNGTGVGGESKISYIKDHDRCSRLLQLSWHTPGTQHIISHWDRMLFPTSTISPTAVNAPAQPSQGADNDSEGEELIMQGLAAVNLQSNEDEDANANANANANAEESPDTEDDEHIQPEARGNSQATSITNPVSFNRHPVRSPSPASVRQQAPVASLIQTPAPPAPVNLTIAQESGSTLQAPATQPARRQTRSANTAPREDSGNAAATGSKPIGSGGAKRRRGKRT</sequence>
<dbReference type="Proteomes" id="UP000307440">
    <property type="component" value="Unassembled WGS sequence"/>
</dbReference>
<feature type="region of interest" description="Disordered" evidence="1">
    <location>
        <begin position="153"/>
        <end position="287"/>
    </location>
</feature>
<dbReference type="EMBL" id="ML210398">
    <property type="protein sequence ID" value="TFK18476.1"/>
    <property type="molecule type" value="Genomic_DNA"/>
</dbReference>
<name>A0A5C3KEF3_COPMA</name>
<evidence type="ECO:0000313" key="2">
    <source>
        <dbReference type="EMBL" id="TFK18476.1"/>
    </source>
</evidence>
<feature type="compositionally biased region" description="Low complexity" evidence="1">
    <location>
        <begin position="156"/>
        <end position="166"/>
    </location>
</feature>
<organism evidence="2 3">
    <name type="scientific">Coprinopsis marcescibilis</name>
    <name type="common">Agaric fungus</name>
    <name type="synonym">Psathyrella marcescibilis</name>
    <dbReference type="NCBI Taxonomy" id="230819"/>
    <lineage>
        <taxon>Eukaryota</taxon>
        <taxon>Fungi</taxon>
        <taxon>Dikarya</taxon>
        <taxon>Basidiomycota</taxon>
        <taxon>Agaricomycotina</taxon>
        <taxon>Agaricomycetes</taxon>
        <taxon>Agaricomycetidae</taxon>
        <taxon>Agaricales</taxon>
        <taxon>Agaricineae</taxon>
        <taxon>Psathyrellaceae</taxon>
        <taxon>Coprinopsis</taxon>
    </lineage>
</organism>
<evidence type="ECO:0000313" key="3">
    <source>
        <dbReference type="Proteomes" id="UP000307440"/>
    </source>
</evidence>